<evidence type="ECO:0000256" key="4">
    <source>
        <dbReference type="ARBA" id="ARBA00022679"/>
    </source>
</evidence>
<organism evidence="11 12">
    <name type="scientific">Mesobacillus selenatarsenatis</name>
    <dbReference type="NCBI Taxonomy" id="388741"/>
    <lineage>
        <taxon>Bacteria</taxon>
        <taxon>Bacillati</taxon>
        <taxon>Bacillota</taxon>
        <taxon>Bacilli</taxon>
        <taxon>Bacillales</taxon>
        <taxon>Bacillaceae</taxon>
        <taxon>Mesobacillus</taxon>
    </lineage>
</organism>
<feature type="transmembrane region" description="Helical" evidence="10">
    <location>
        <begin position="313"/>
        <end position="337"/>
    </location>
</feature>
<comment type="caution">
    <text evidence="11">The sequence shown here is derived from an EMBL/GenBank/DDBJ whole genome shotgun (WGS) entry which is preliminary data.</text>
</comment>
<dbReference type="PANTHER" id="PTHR13285">
    <property type="entry name" value="ACYLTRANSFERASE"/>
    <property type="match status" value="1"/>
</dbReference>
<dbReference type="InterPro" id="IPR024194">
    <property type="entry name" value="Ac/AlaTfrase_AlgI/DltB"/>
</dbReference>
<keyword evidence="5 10" id="KW-0812">Transmembrane</keyword>
<evidence type="ECO:0000256" key="2">
    <source>
        <dbReference type="ARBA" id="ARBA00010323"/>
    </source>
</evidence>
<dbReference type="Pfam" id="PF03062">
    <property type="entry name" value="MBOAT"/>
    <property type="match status" value="1"/>
</dbReference>
<evidence type="ECO:0000313" key="12">
    <source>
        <dbReference type="Proteomes" id="UP000587942"/>
    </source>
</evidence>
<evidence type="ECO:0000256" key="6">
    <source>
        <dbReference type="ARBA" id="ARBA00022989"/>
    </source>
</evidence>
<evidence type="ECO:0000256" key="9">
    <source>
        <dbReference type="PIRNR" id="PIRNR016636"/>
    </source>
</evidence>
<dbReference type="PIRSF" id="PIRSF500217">
    <property type="entry name" value="AlgI"/>
    <property type="match status" value="1"/>
</dbReference>
<dbReference type="InterPro" id="IPR004299">
    <property type="entry name" value="MBOAT_fam"/>
</dbReference>
<evidence type="ECO:0000313" key="11">
    <source>
        <dbReference type="EMBL" id="NKE06815.1"/>
    </source>
</evidence>
<reference evidence="11 12" key="1">
    <citation type="submission" date="2020-03" db="EMBL/GenBank/DDBJ databases">
        <authorList>
            <person name="Sun Q."/>
        </authorList>
    </citation>
    <scope>NUCLEOTIDE SEQUENCE [LARGE SCALE GENOMIC DNA]</scope>
    <source>
        <strain evidence="11 12">KACC 21451</strain>
    </source>
</reference>
<dbReference type="InterPro" id="IPR051085">
    <property type="entry name" value="MB_O-acyltransferase"/>
</dbReference>
<dbReference type="Proteomes" id="UP000587942">
    <property type="component" value="Unassembled WGS sequence"/>
</dbReference>
<gene>
    <name evidence="11" type="ORF">GWK17_15290</name>
</gene>
<feature type="transmembrane region" description="Helical" evidence="10">
    <location>
        <begin position="52"/>
        <end position="69"/>
    </location>
</feature>
<dbReference type="InterPro" id="IPR028362">
    <property type="entry name" value="AlgI"/>
</dbReference>
<dbReference type="GO" id="GO:0016746">
    <property type="term" value="F:acyltransferase activity"/>
    <property type="evidence" value="ECO:0007669"/>
    <property type="project" value="UniProtKB-KW"/>
</dbReference>
<dbReference type="AlphaFoldDB" id="A0A846TRJ5"/>
<evidence type="ECO:0000256" key="7">
    <source>
        <dbReference type="ARBA" id="ARBA00023136"/>
    </source>
</evidence>
<feature type="transmembrane region" description="Helical" evidence="10">
    <location>
        <begin position="450"/>
        <end position="469"/>
    </location>
</feature>
<protein>
    <submittedName>
        <fullName evidence="11">MBOAT family protein</fullName>
    </submittedName>
</protein>
<feature type="transmembrane region" description="Helical" evidence="10">
    <location>
        <begin position="6"/>
        <end position="24"/>
    </location>
</feature>
<comment type="similarity">
    <text evidence="2 9">Belongs to the membrane-bound acyltransferase family.</text>
</comment>
<accession>A0A846TRJ5</accession>
<dbReference type="PANTHER" id="PTHR13285:SF23">
    <property type="entry name" value="TEICHOIC ACID D-ALANYLTRANSFERASE"/>
    <property type="match status" value="1"/>
</dbReference>
<proteinExistence type="inferred from homology"/>
<dbReference type="PIRSF" id="PIRSF016636">
    <property type="entry name" value="AlgI_DltB"/>
    <property type="match status" value="1"/>
</dbReference>
<sequence length="480" mass="55869">MLFNSYTFIFFFLPIVFIGYFALLRIKPVIGKAFLVLSSFFFYGYWNESYLILIIGSILVNFFFGKILSREKVSHIIRKLVVSVGIAINIALLGYYKYSDFFIENFNALFSLDQNLLNLALPLAISFFTFQQIAFLVDSYRLETKDYNILDYSLFVTFFPQLIAGPIVHHSEVMPQFNDKKNWKMNYANISRGLYIFGIGLFKKVIIADTFALWANDGYNNMASLSLYDSWVTTLSYTFQLYFDFSAYCDMAIGIGLLFNIVLPINFNSPYKSLNIQEFWKRWHITLGRFFTQYVYIPLGGNRKGQARTYFNLFLIFFISGFWHGAGWTFIVWGAMHGFASILYRWWSRTGFSFPKVVSWFITFMFVHVAWVYFRAISIDQANVMIKKMFSFHTLTLPEGLAQSVLTFTGRSYPVATYFFSLDLAIVLAIGLLVVFFAKNSIEKMNLFQPSIKHAVATAFFFVVSVLYLNRVSEFLYFNF</sequence>
<keyword evidence="4 9" id="KW-0808">Transferase</keyword>
<evidence type="ECO:0000256" key="1">
    <source>
        <dbReference type="ARBA" id="ARBA00004651"/>
    </source>
</evidence>
<evidence type="ECO:0000256" key="5">
    <source>
        <dbReference type="ARBA" id="ARBA00022692"/>
    </source>
</evidence>
<dbReference type="RefSeq" id="WP_167833224.1">
    <property type="nucleotide sequence ID" value="NZ_JAAVUM010000010.1"/>
</dbReference>
<name>A0A846TRJ5_9BACI</name>
<keyword evidence="6 10" id="KW-1133">Transmembrane helix</keyword>
<feature type="transmembrane region" description="Helical" evidence="10">
    <location>
        <begin position="76"/>
        <end position="96"/>
    </location>
</feature>
<dbReference type="EMBL" id="JAAVUM010000010">
    <property type="protein sequence ID" value="NKE06815.1"/>
    <property type="molecule type" value="Genomic_DNA"/>
</dbReference>
<keyword evidence="8 9" id="KW-0012">Acyltransferase</keyword>
<keyword evidence="3 9" id="KW-1003">Cell membrane</keyword>
<feature type="transmembrane region" description="Helical" evidence="10">
    <location>
        <begin position="116"/>
        <end position="137"/>
    </location>
</feature>
<feature type="transmembrane region" description="Helical" evidence="10">
    <location>
        <begin position="245"/>
        <end position="267"/>
    </location>
</feature>
<evidence type="ECO:0000256" key="10">
    <source>
        <dbReference type="SAM" id="Phobius"/>
    </source>
</evidence>
<feature type="transmembrane region" description="Helical" evidence="10">
    <location>
        <begin position="415"/>
        <end position="438"/>
    </location>
</feature>
<evidence type="ECO:0000256" key="8">
    <source>
        <dbReference type="ARBA" id="ARBA00023315"/>
    </source>
</evidence>
<comment type="subcellular location">
    <subcellularLocation>
        <location evidence="1">Cell membrane</location>
        <topology evidence="1">Multi-pass membrane protein</topology>
    </subcellularLocation>
</comment>
<dbReference type="GO" id="GO:0005886">
    <property type="term" value="C:plasma membrane"/>
    <property type="evidence" value="ECO:0007669"/>
    <property type="project" value="UniProtKB-SubCell"/>
</dbReference>
<dbReference type="GO" id="GO:0042121">
    <property type="term" value="P:alginic acid biosynthetic process"/>
    <property type="evidence" value="ECO:0007669"/>
    <property type="project" value="InterPro"/>
</dbReference>
<feature type="transmembrane region" description="Helical" evidence="10">
    <location>
        <begin position="357"/>
        <end position="377"/>
    </location>
</feature>
<evidence type="ECO:0000256" key="3">
    <source>
        <dbReference type="ARBA" id="ARBA00022475"/>
    </source>
</evidence>
<keyword evidence="7 9" id="KW-0472">Membrane</keyword>